<feature type="transmembrane region" description="Helical" evidence="1">
    <location>
        <begin position="134"/>
        <end position="152"/>
    </location>
</feature>
<dbReference type="Proteomes" id="UP000078272">
    <property type="component" value="Unassembled WGS sequence"/>
</dbReference>
<name>A0A175RBL5_9HYPH</name>
<evidence type="ECO:0000313" key="4">
    <source>
        <dbReference type="Proteomes" id="UP000078272"/>
    </source>
</evidence>
<keyword evidence="1" id="KW-1133">Transmembrane helix</keyword>
<dbReference type="Gene3D" id="1.10.3730.20">
    <property type="match status" value="1"/>
</dbReference>
<feature type="transmembrane region" description="Helical" evidence="1">
    <location>
        <begin position="158"/>
        <end position="175"/>
    </location>
</feature>
<dbReference type="EMBL" id="LDPZ01000013">
    <property type="protein sequence ID" value="KTQ96777.1"/>
    <property type="molecule type" value="Genomic_DNA"/>
</dbReference>
<organism evidence="3 4">
    <name type="scientific">Aureimonas ureilytica</name>
    <dbReference type="NCBI Taxonomy" id="401562"/>
    <lineage>
        <taxon>Bacteria</taxon>
        <taxon>Pseudomonadati</taxon>
        <taxon>Pseudomonadota</taxon>
        <taxon>Alphaproteobacteria</taxon>
        <taxon>Hyphomicrobiales</taxon>
        <taxon>Aurantimonadaceae</taxon>
        <taxon>Aureimonas</taxon>
    </lineage>
</organism>
<dbReference type="PANTHER" id="PTHR22911">
    <property type="entry name" value="ACYL-MALONYL CONDENSING ENZYME-RELATED"/>
    <property type="match status" value="1"/>
</dbReference>
<dbReference type="InterPro" id="IPR037185">
    <property type="entry name" value="EmrE-like"/>
</dbReference>
<evidence type="ECO:0000259" key="2">
    <source>
        <dbReference type="Pfam" id="PF00892"/>
    </source>
</evidence>
<evidence type="ECO:0000313" key="3">
    <source>
        <dbReference type="EMBL" id="KTQ96777.1"/>
    </source>
</evidence>
<gene>
    <name evidence="3" type="ORF">NS226_06560</name>
</gene>
<feature type="domain" description="EamA" evidence="2">
    <location>
        <begin position="18"/>
        <end position="148"/>
    </location>
</feature>
<feature type="domain" description="EamA" evidence="2">
    <location>
        <begin position="159"/>
        <end position="283"/>
    </location>
</feature>
<evidence type="ECO:0000256" key="1">
    <source>
        <dbReference type="SAM" id="Phobius"/>
    </source>
</evidence>
<keyword evidence="1" id="KW-0812">Transmembrane</keyword>
<feature type="transmembrane region" description="Helical" evidence="1">
    <location>
        <begin position="187"/>
        <end position="209"/>
    </location>
</feature>
<comment type="caution">
    <text evidence="3">The sequence shown here is derived from an EMBL/GenBank/DDBJ whole genome shotgun (WGS) entry which is preliminary data.</text>
</comment>
<dbReference type="PATRIC" id="fig|401562.3.peg.601"/>
<dbReference type="PANTHER" id="PTHR22911:SF135">
    <property type="entry name" value="BLR4310 PROTEIN"/>
    <property type="match status" value="1"/>
</dbReference>
<feature type="transmembrane region" description="Helical" evidence="1">
    <location>
        <begin position="49"/>
        <end position="68"/>
    </location>
</feature>
<dbReference type="InterPro" id="IPR000620">
    <property type="entry name" value="EamA_dom"/>
</dbReference>
<dbReference type="GO" id="GO:0016020">
    <property type="term" value="C:membrane"/>
    <property type="evidence" value="ECO:0007669"/>
    <property type="project" value="InterPro"/>
</dbReference>
<protein>
    <submittedName>
        <fullName evidence="3">Membrane protein</fullName>
    </submittedName>
</protein>
<dbReference type="Pfam" id="PF00892">
    <property type="entry name" value="EamA"/>
    <property type="match status" value="2"/>
</dbReference>
<feature type="transmembrane region" description="Helical" evidence="1">
    <location>
        <begin position="103"/>
        <end position="125"/>
    </location>
</feature>
<feature type="transmembrane region" description="Helical" evidence="1">
    <location>
        <begin position="215"/>
        <end position="236"/>
    </location>
</feature>
<dbReference type="STRING" id="401562.NS365_04005"/>
<proteinExistence type="predicted"/>
<keyword evidence="1" id="KW-0472">Membrane</keyword>
<feature type="transmembrane region" description="Helical" evidence="1">
    <location>
        <begin position="80"/>
        <end position="97"/>
    </location>
</feature>
<sequence>MPMNASGSSLASENARASLLMTGAMACFALNDMMVKTLSASMEAPQIMALRGVIVSCLLIALGLQQGVLRPLSRLRHRAVLLRTLADILTTISYISALKHLSLGNASAIFQALPFTITIGAALFLGESVGWRRWVAIAVGFVGVLVILRPATDGFNTYAVWVLISVVFAAMRDLVTRRMPTSISSLQVATVTSIAVAITGFLMLPAVGWSPVSGASWLILLCGAFAIGAGYIMIVASMRVGDMSFVAPFRYSILIFAMALGALVFDERPDSFEILGSLIVVGSGAYTIHREGVARRAARAGSTGP</sequence>
<dbReference type="SUPFAM" id="SSF103481">
    <property type="entry name" value="Multidrug resistance efflux transporter EmrE"/>
    <property type="match status" value="2"/>
</dbReference>
<feature type="transmembrane region" description="Helical" evidence="1">
    <location>
        <begin position="248"/>
        <end position="265"/>
    </location>
</feature>
<dbReference type="AlphaFoldDB" id="A0A175RBL5"/>
<accession>A0A175RBL5</accession>
<reference evidence="3 4" key="1">
    <citation type="journal article" date="2016" name="Front. Microbiol.">
        <title>Genomic Resource of Rice Seed Associated Bacteria.</title>
        <authorList>
            <person name="Midha S."/>
            <person name="Bansal K."/>
            <person name="Sharma S."/>
            <person name="Kumar N."/>
            <person name="Patil P.P."/>
            <person name="Chaudhry V."/>
            <person name="Patil P.B."/>
        </authorList>
    </citation>
    <scope>NUCLEOTIDE SEQUENCE [LARGE SCALE GENOMIC DNA]</scope>
    <source>
        <strain evidence="3 4">NS226</strain>
    </source>
</reference>